<name>A0ACC0B7J8_CATRO</name>
<organism evidence="1 2">
    <name type="scientific">Catharanthus roseus</name>
    <name type="common">Madagascar periwinkle</name>
    <name type="synonym">Vinca rosea</name>
    <dbReference type="NCBI Taxonomy" id="4058"/>
    <lineage>
        <taxon>Eukaryota</taxon>
        <taxon>Viridiplantae</taxon>
        <taxon>Streptophyta</taxon>
        <taxon>Embryophyta</taxon>
        <taxon>Tracheophyta</taxon>
        <taxon>Spermatophyta</taxon>
        <taxon>Magnoliopsida</taxon>
        <taxon>eudicotyledons</taxon>
        <taxon>Gunneridae</taxon>
        <taxon>Pentapetalae</taxon>
        <taxon>asterids</taxon>
        <taxon>lamiids</taxon>
        <taxon>Gentianales</taxon>
        <taxon>Apocynaceae</taxon>
        <taxon>Rauvolfioideae</taxon>
        <taxon>Vinceae</taxon>
        <taxon>Catharanthinae</taxon>
        <taxon>Catharanthus</taxon>
    </lineage>
</organism>
<protein>
    <submittedName>
        <fullName evidence="1">Uncharacterized protein</fullName>
    </submittedName>
</protein>
<accession>A0ACC0B7J8</accession>
<dbReference type="Proteomes" id="UP001060085">
    <property type="component" value="Linkage Group LG04"/>
</dbReference>
<dbReference type="EMBL" id="CM044704">
    <property type="protein sequence ID" value="KAI5668513.1"/>
    <property type="molecule type" value="Genomic_DNA"/>
</dbReference>
<evidence type="ECO:0000313" key="2">
    <source>
        <dbReference type="Proteomes" id="UP001060085"/>
    </source>
</evidence>
<evidence type="ECO:0000313" key="1">
    <source>
        <dbReference type="EMBL" id="KAI5668513.1"/>
    </source>
</evidence>
<reference evidence="2" key="1">
    <citation type="journal article" date="2023" name="Nat. Plants">
        <title>Single-cell RNA sequencing provides a high-resolution roadmap for understanding the multicellular compartmentation of specialized metabolism.</title>
        <authorList>
            <person name="Sun S."/>
            <person name="Shen X."/>
            <person name="Li Y."/>
            <person name="Li Y."/>
            <person name="Wang S."/>
            <person name="Li R."/>
            <person name="Zhang H."/>
            <person name="Shen G."/>
            <person name="Guo B."/>
            <person name="Wei J."/>
            <person name="Xu J."/>
            <person name="St-Pierre B."/>
            <person name="Chen S."/>
            <person name="Sun C."/>
        </authorList>
    </citation>
    <scope>NUCLEOTIDE SEQUENCE [LARGE SCALE GENOMIC DNA]</scope>
</reference>
<keyword evidence="2" id="KW-1185">Reference proteome</keyword>
<gene>
    <name evidence="1" type="ORF">M9H77_18366</name>
</gene>
<sequence length="216" mass="25001">MYIFHLLLSNIFLYQFGVDWMSCVYFCPERRNAGKSFAHSSENFQDLSPGWVKLLAAFRLSGQNSAKAKETIMKVNTYFIITLYLSSRTSDRQPYITLDCDHGDANKPRTKSRVDDEEEECCCPFKLKGNLMAMSENCQLFIHDGRHNHALDVYNHVPRKYKILLPRLRGIGCRGETWYNMPLLEVVGMTTTGKNFTVATAFIRNEQATTYRWVLQ</sequence>
<comment type="caution">
    <text evidence="1">The sequence shown here is derived from an EMBL/GenBank/DDBJ whole genome shotgun (WGS) entry which is preliminary data.</text>
</comment>
<proteinExistence type="predicted"/>